<proteinExistence type="predicted"/>
<organism evidence="1 2">
    <name type="scientific">Fusobacterium necrophorum subsp. funduliforme</name>
    <dbReference type="NCBI Taxonomy" id="143387"/>
    <lineage>
        <taxon>Bacteria</taxon>
        <taxon>Fusobacteriati</taxon>
        <taxon>Fusobacteriota</taxon>
        <taxon>Fusobacteriia</taxon>
        <taxon>Fusobacteriales</taxon>
        <taxon>Fusobacteriaceae</taxon>
        <taxon>Fusobacterium</taxon>
    </lineage>
</organism>
<dbReference type="Proteomes" id="UP000075816">
    <property type="component" value="Unassembled WGS sequence"/>
</dbReference>
<gene>
    <name evidence="1" type="ORF">A2J07_10360</name>
</gene>
<dbReference type="Pfam" id="PF09643">
    <property type="entry name" value="YopX"/>
    <property type="match status" value="1"/>
</dbReference>
<evidence type="ECO:0000313" key="2">
    <source>
        <dbReference type="Proteomes" id="UP000075816"/>
    </source>
</evidence>
<dbReference type="InterPro" id="IPR010024">
    <property type="entry name" value="CHP16711"/>
</dbReference>
<dbReference type="InterPro" id="IPR023385">
    <property type="entry name" value="YopX-like_C"/>
</dbReference>
<evidence type="ECO:0000313" key="1">
    <source>
        <dbReference type="EMBL" id="KYL04787.1"/>
    </source>
</evidence>
<dbReference type="NCBIfam" id="TIGR01671">
    <property type="entry name" value="phage_TIGR01671"/>
    <property type="match status" value="1"/>
</dbReference>
<dbReference type="EMBL" id="LVEA01000029">
    <property type="protein sequence ID" value="KYL04787.1"/>
    <property type="molecule type" value="Genomic_DNA"/>
</dbReference>
<dbReference type="AlphaFoldDB" id="A0A162J001"/>
<name>A0A162J001_9FUSO</name>
<accession>A0A162J001</accession>
<comment type="caution">
    <text evidence="1">The sequence shown here is derived from an EMBL/GenBank/DDBJ whole genome shotgun (WGS) entry which is preliminary data.</text>
</comment>
<dbReference type="RefSeq" id="WP_062624400.1">
    <property type="nucleotide sequence ID" value="NZ_CAXOUE010000018.1"/>
</dbReference>
<dbReference type="KEGG" id="fnf:BSQ88_07840"/>
<dbReference type="SUPFAM" id="SSF159006">
    <property type="entry name" value="YopX-like"/>
    <property type="match status" value="1"/>
</dbReference>
<dbReference type="GeneID" id="75076338"/>
<protein>
    <submittedName>
        <fullName evidence="1">Uncharacterized protein</fullName>
    </submittedName>
</protein>
<sequence length="142" mass="16786">MKQREYKFRAWDTKYKCMFIPKKIDFYDFTLQMEEGCIWDSWDPNGNEEVILMQYTGTRDHRGIEIYEGDIVSMEAMTPGAPSIVGEVQFLECGYWVVREKEEKGVRLFQEGVHIEKIGNIYENSAFYNQRLKKGENDETKA</sequence>
<reference evidence="1 2" key="1">
    <citation type="submission" date="2016-03" db="EMBL/GenBank/DDBJ databases">
        <title>Comparative genomics of human isolates of Fusobacterium necrophorum.</title>
        <authorList>
            <person name="Jensen A."/>
            <person name="Bank S."/>
            <person name="Andersen P.S."/>
            <person name="Kristensen L.H."/>
            <person name="Prag J."/>
        </authorList>
    </citation>
    <scope>NUCLEOTIDE SEQUENCE [LARGE SCALE GENOMIC DNA]</scope>
    <source>
        <strain evidence="1 2">LS_1264</strain>
    </source>
</reference>
<dbReference type="Gene3D" id="2.30.30.290">
    <property type="entry name" value="YopX-like domains"/>
    <property type="match status" value="1"/>
</dbReference>
<dbReference type="InterPro" id="IPR019096">
    <property type="entry name" value="YopX_protein"/>
</dbReference>